<comment type="caution">
    <text evidence="11">The sequence shown here is derived from an EMBL/GenBank/DDBJ whole genome shotgun (WGS) entry which is preliminary data.</text>
</comment>
<feature type="transmembrane region" description="Helical" evidence="10">
    <location>
        <begin position="213"/>
        <end position="236"/>
    </location>
</feature>
<evidence type="ECO:0000256" key="7">
    <source>
        <dbReference type="ARBA" id="ARBA00023136"/>
    </source>
</evidence>
<dbReference type="Pfam" id="PF01311">
    <property type="entry name" value="Bac_export_1"/>
    <property type="match status" value="1"/>
</dbReference>
<evidence type="ECO:0000313" key="12">
    <source>
        <dbReference type="Proteomes" id="UP001620461"/>
    </source>
</evidence>
<evidence type="ECO:0000256" key="9">
    <source>
        <dbReference type="NCBIfam" id="TIGR01400"/>
    </source>
</evidence>
<evidence type="ECO:0000256" key="2">
    <source>
        <dbReference type="ARBA" id="ARBA00009772"/>
    </source>
</evidence>
<dbReference type="InterPro" id="IPR006303">
    <property type="entry name" value="FliR"/>
</dbReference>
<comment type="subcellular location">
    <subcellularLocation>
        <location evidence="10">Cell membrane</location>
        <topology evidence="10">Multi-pass membrane protein</topology>
    </subcellularLocation>
    <subcellularLocation>
        <location evidence="10">Bacterial flagellum basal body</location>
    </subcellularLocation>
</comment>
<gene>
    <name evidence="11" type="primary">fliR</name>
    <name evidence="11" type="ORF">ISP15_09160</name>
</gene>
<dbReference type="Proteomes" id="UP001620461">
    <property type="component" value="Unassembled WGS sequence"/>
</dbReference>
<evidence type="ECO:0000256" key="3">
    <source>
        <dbReference type="ARBA" id="ARBA00021717"/>
    </source>
</evidence>
<dbReference type="PANTHER" id="PTHR30065">
    <property type="entry name" value="FLAGELLAR BIOSYNTHETIC PROTEIN FLIR"/>
    <property type="match status" value="1"/>
</dbReference>
<accession>A0ABW8JI40</accession>
<organism evidence="11 12">
    <name type="scientific">Dyella jejuensis</name>
    <dbReference type="NCBI Taxonomy" id="1432009"/>
    <lineage>
        <taxon>Bacteria</taxon>
        <taxon>Pseudomonadati</taxon>
        <taxon>Pseudomonadota</taxon>
        <taxon>Gammaproteobacteria</taxon>
        <taxon>Lysobacterales</taxon>
        <taxon>Rhodanobacteraceae</taxon>
        <taxon>Dyella</taxon>
    </lineage>
</organism>
<protein>
    <recommendedName>
        <fullName evidence="3 9">Flagellar biosynthetic protein FliR</fullName>
    </recommendedName>
</protein>
<name>A0ABW8JI40_9GAMM</name>
<feature type="transmembrane region" description="Helical" evidence="10">
    <location>
        <begin position="178"/>
        <end position="201"/>
    </location>
</feature>
<evidence type="ECO:0000313" key="11">
    <source>
        <dbReference type="EMBL" id="MFK2900503.1"/>
    </source>
</evidence>
<evidence type="ECO:0000256" key="6">
    <source>
        <dbReference type="ARBA" id="ARBA00022989"/>
    </source>
</evidence>
<keyword evidence="7 10" id="KW-0472">Membrane</keyword>
<comment type="caution">
    <text evidence="10">Lacks conserved residue(s) required for the propagation of feature annotation.</text>
</comment>
<evidence type="ECO:0000256" key="5">
    <source>
        <dbReference type="ARBA" id="ARBA00022692"/>
    </source>
</evidence>
<dbReference type="NCBIfam" id="TIGR01400">
    <property type="entry name" value="fliR"/>
    <property type="match status" value="1"/>
</dbReference>
<reference evidence="11 12" key="1">
    <citation type="submission" date="2020-10" db="EMBL/GenBank/DDBJ databases">
        <title>Phylogeny of dyella-like bacteria.</title>
        <authorList>
            <person name="Fu J."/>
        </authorList>
    </citation>
    <scope>NUCLEOTIDE SEQUENCE [LARGE SCALE GENOMIC DNA]</scope>
    <source>
        <strain evidence="11 12">JP1</strain>
    </source>
</reference>
<dbReference type="InterPro" id="IPR002010">
    <property type="entry name" value="T3SS_IM_R"/>
</dbReference>
<keyword evidence="12" id="KW-1185">Reference proteome</keyword>
<comment type="similarity">
    <text evidence="2 10">Belongs to the FliR/MopE/SpaR family.</text>
</comment>
<evidence type="ECO:0000256" key="8">
    <source>
        <dbReference type="ARBA" id="ARBA00023143"/>
    </source>
</evidence>
<keyword evidence="8 10" id="KW-0975">Bacterial flagellum</keyword>
<evidence type="ECO:0000256" key="4">
    <source>
        <dbReference type="ARBA" id="ARBA00022475"/>
    </source>
</evidence>
<evidence type="ECO:0000256" key="1">
    <source>
        <dbReference type="ARBA" id="ARBA00002578"/>
    </source>
</evidence>
<comment type="function">
    <text evidence="1 10">Role in flagellar biosynthesis.</text>
</comment>
<feature type="transmembrane region" description="Helical" evidence="10">
    <location>
        <begin position="128"/>
        <end position="146"/>
    </location>
</feature>
<dbReference type="EMBL" id="JADIKJ010000009">
    <property type="protein sequence ID" value="MFK2900503.1"/>
    <property type="molecule type" value="Genomic_DNA"/>
</dbReference>
<keyword evidence="6 10" id="KW-1133">Transmembrane helix</keyword>
<dbReference type="PANTHER" id="PTHR30065:SF8">
    <property type="entry name" value="FLAGELLAR BIOSYNTHETIC PROTEIN FLIR"/>
    <property type="match status" value="1"/>
</dbReference>
<keyword evidence="11" id="KW-0282">Flagellum</keyword>
<keyword evidence="5 10" id="KW-0812">Transmembrane</keyword>
<keyword evidence="11" id="KW-0969">Cilium</keyword>
<dbReference type="PRINTS" id="PR00953">
    <property type="entry name" value="TYPE3IMRPROT"/>
</dbReference>
<keyword evidence="11" id="KW-0966">Cell projection</keyword>
<feature type="transmembrane region" description="Helical" evidence="10">
    <location>
        <begin position="83"/>
        <end position="108"/>
    </location>
</feature>
<evidence type="ECO:0000256" key="10">
    <source>
        <dbReference type="RuleBase" id="RU362071"/>
    </source>
</evidence>
<sequence length="261" mass="27439">MEALMQQLPALVAAVIWPFCRFAAAFAAAPILGEAMIPMRGRALIALALAVVSQPAMPAMPAVDPVSLPGVALMAEQVMIGGLLGFAFHLVLSGLMVLGTMISSQMGLSMAMMNDPVNGAPSDAMSSLLYVLFVLLFFSMDGHLVVTQVLARSFQIWPVGGTGLDAASLQRMAHGVGWVFAVALMMALPVVFAILVVQMGMGFLNRVAPTLNLFSLGFSITTVFGLLLVTALLPAVPEHFGRMMTHVLDLLDSLAARGAKA</sequence>
<proteinExistence type="inferred from homology"/>
<keyword evidence="4 10" id="KW-1003">Cell membrane</keyword>